<accession>A0ABR2DHM7</accession>
<name>A0ABR2DHM7_9ROSI</name>
<reference evidence="1 2" key="1">
    <citation type="journal article" date="2024" name="G3 (Bethesda)">
        <title>Genome assembly of Hibiscus sabdariffa L. provides insights into metabolisms of medicinal natural products.</title>
        <authorList>
            <person name="Kim T."/>
        </authorList>
    </citation>
    <scope>NUCLEOTIDE SEQUENCE [LARGE SCALE GENOMIC DNA]</scope>
    <source>
        <strain evidence="1">TK-2024</strain>
        <tissue evidence="1">Old leaves</tissue>
    </source>
</reference>
<evidence type="ECO:0000313" key="2">
    <source>
        <dbReference type="Proteomes" id="UP001472677"/>
    </source>
</evidence>
<evidence type="ECO:0000313" key="1">
    <source>
        <dbReference type="EMBL" id="KAK8538892.1"/>
    </source>
</evidence>
<organism evidence="1 2">
    <name type="scientific">Hibiscus sabdariffa</name>
    <name type="common">roselle</name>
    <dbReference type="NCBI Taxonomy" id="183260"/>
    <lineage>
        <taxon>Eukaryota</taxon>
        <taxon>Viridiplantae</taxon>
        <taxon>Streptophyta</taxon>
        <taxon>Embryophyta</taxon>
        <taxon>Tracheophyta</taxon>
        <taxon>Spermatophyta</taxon>
        <taxon>Magnoliopsida</taxon>
        <taxon>eudicotyledons</taxon>
        <taxon>Gunneridae</taxon>
        <taxon>Pentapetalae</taxon>
        <taxon>rosids</taxon>
        <taxon>malvids</taxon>
        <taxon>Malvales</taxon>
        <taxon>Malvaceae</taxon>
        <taxon>Malvoideae</taxon>
        <taxon>Hibiscus</taxon>
    </lineage>
</organism>
<gene>
    <name evidence="1" type="ORF">V6N12_034599</name>
</gene>
<comment type="caution">
    <text evidence="1">The sequence shown here is derived from an EMBL/GenBank/DDBJ whole genome shotgun (WGS) entry which is preliminary data.</text>
</comment>
<proteinExistence type="predicted"/>
<dbReference type="EMBL" id="JBBPBM010000027">
    <property type="protein sequence ID" value="KAK8538892.1"/>
    <property type="molecule type" value="Genomic_DNA"/>
</dbReference>
<dbReference type="Proteomes" id="UP001472677">
    <property type="component" value="Unassembled WGS sequence"/>
</dbReference>
<keyword evidence="2" id="KW-1185">Reference proteome</keyword>
<protein>
    <submittedName>
        <fullName evidence="1">Uncharacterized protein</fullName>
    </submittedName>
</protein>
<sequence length="134" mass="15100">MQVSDHVVPSIPNPPTLTPILYKDNLIGDDTHCIADGANILDGENINMHEGNVVYTLVNGMISISFSDRVHELVEKSFDHTIIVKLIGRRISYTTLRNKIYDLCPHRRPLDYFQPLSECGTMVTQFLHSTTASF</sequence>